<gene>
    <name evidence="1" type="ORF">DL240_11530</name>
</gene>
<accession>A0A328C5F6</accession>
<proteinExistence type="predicted"/>
<name>A0A328C5F6_9DELT</name>
<dbReference type="Gene3D" id="3.15.20.10">
    <property type="entry name" value="Bactericidal permeability-increasing protein, domain 2"/>
    <property type="match status" value="1"/>
</dbReference>
<comment type="caution">
    <text evidence="1">The sequence shown here is derived from an EMBL/GenBank/DDBJ whole genome shotgun (WGS) entry which is preliminary data.</text>
</comment>
<organism evidence="1 2">
    <name type="scientific">Lujinxingia litoralis</name>
    <dbReference type="NCBI Taxonomy" id="2211119"/>
    <lineage>
        <taxon>Bacteria</taxon>
        <taxon>Deltaproteobacteria</taxon>
        <taxon>Bradymonadales</taxon>
        <taxon>Lujinxingiaceae</taxon>
        <taxon>Lujinxingia</taxon>
    </lineage>
</organism>
<dbReference type="EMBL" id="QHKO01000004">
    <property type="protein sequence ID" value="RAL22469.1"/>
    <property type="molecule type" value="Genomic_DNA"/>
</dbReference>
<dbReference type="NCBIfam" id="TIGR03901">
    <property type="entry name" value="MYXO-CTERM"/>
    <property type="match status" value="1"/>
</dbReference>
<dbReference type="RefSeq" id="WP_111730041.1">
    <property type="nucleotide sequence ID" value="NZ_QHKO01000004.1"/>
</dbReference>
<reference evidence="1 2" key="1">
    <citation type="submission" date="2018-05" db="EMBL/GenBank/DDBJ databases">
        <title>Lujinxingia marina gen. nov. sp. nov., a new facultative anaerobic member of the class Deltaproteobacteria, and proposal of Lujinxingaceae fam. nov.</title>
        <authorList>
            <person name="Li C.-M."/>
        </authorList>
    </citation>
    <scope>NUCLEOTIDE SEQUENCE [LARGE SCALE GENOMIC DNA]</scope>
    <source>
        <strain evidence="1 2">B210</strain>
    </source>
</reference>
<protein>
    <submittedName>
        <fullName evidence="1">Uncharacterized protein</fullName>
    </submittedName>
</protein>
<dbReference type="PROSITE" id="PS51257">
    <property type="entry name" value="PROKAR_LIPOPROTEIN"/>
    <property type="match status" value="1"/>
</dbReference>
<keyword evidence="2" id="KW-1185">Reference proteome</keyword>
<evidence type="ECO:0000313" key="2">
    <source>
        <dbReference type="Proteomes" id="UP000249169"/>
    </source>
</evidence>
<dbReference type="InterPro" id="IPR024038">
    <property type="entry name" value="MYXO-CTERM"/>
</dbReference>
<dbReference type="Proteomes" id="UP000249169">
    <property type="component" value="Unassembled WGS sequence"/>
</dbReference>
<evidence type="ECO:0000313" key="1">
    <source>
        <dbReference type="EMBL" id="RAL22469.1"/>
    </source>
</evidence>
<dbReference type="OrthoDB" id="5476000at2"/>
<sequence length="1381" mass="146803">MGEKRINQGAGRVWRAAILAGALAVVGCDGGCDMEGFSEVPFPEEHVDKTMPLSAEVRLSSHGLAFMSEQVPNLIGAVQEGGLSFCVPPSDSGDFQVCHEESTCDDGTVGCQLDLTIEHASLTPQAPNVLEANITVGNVLFSLPVEGDLPVFGNTSCWLDLDRAGGERGLPAQVPARVPIRFEVDHQSPFGDLRIEVGEVEANVNGIYYTMSGRGGDEVGCPLLANVAASFLDGTLKRLIADQLNSAVQEAVTGQVCQACGAGEPACKAGSTCQDHQGAQVCVYDNNQQCVPRMLGMEGALEMGAMLGEFSSGEISDIFLTARLADRAVADSGLSLAMRAGFQPQAYETCVPVDPTSRPSFEALAPSPTINSDLKPDGTPFMFGLSLSRRALQHLMWSLWSSGALCISVGSAQVDMLTTNTIGGLVPSVRTLTTRPSPMTIALAPQQAPDVRLGANVVRTQGNDREVEEGLLILDWKDVDLHMYGFVQERQTRLFTLRTDIELPIAVTIDAQGNLFAVIGDVEGALQNIRVLNDELLAGDAQALIDLLPTLMGFALPALTEALADPIELPEFMGYRLLLGDDDIQGIDGNENLGLFANLEFVGTEAGTGLMQWVEAAAGESRVIVTRDQGALPRVEVELEVQALAGGFPAQGEAFEYVYRVDGGLWHLGGLGPKLRLDAPALRLQGEHRIELRTRALDAGARWQQEPTEVLVVVDYEAPTLELSQLADRVEVLASDLVAGDGVQMRYRWLDSAGQGVWSAWGEVRDLDAQEGVEMVEVQVRDAAGQTATETLAVRAQGLGSGDGEQVEGCGGCASGSGQGPASLLLMVGMLLALRWRRRLSSLGWVVALVALSTGCSGDASEACASACAGNESCVEGACVPLSCESQADCPEGFCEGGQCVPGCTEASDCSQDCGVGEVATCGENNQCICEPYCAQGCSETQYCCEQTNRCTEFPDWCAEVSCEPGFEPKVTNLGNSDPAACEATGGTCECVALPPIPMGYWGAYAGLDSNGDLSAVSGYNLLYRDLMMGVARGGLEVDWVFVDGPPSRGRIRGAIDGPRGGRTDVGDQVGTHSALAIDDEEVIHIFYRDEENKALKYARGQESDEGWAFEKITLDDEGDAGYSTAVLRQGAMLHLFYVVRVPESDASELRYRQVAVDAELDTLGEGSFEVLYQGSRAEAALVAHPTIVALHVQPRLVGERLFVGFYDNTRQQGTWMWREADGQWGAPSMMSQVSGAYVSLVPDSSGQVHAAYMDEETPAVAYLAPGATAPELVIDGIRDTAGGWSVAAIGEDVKIFVGEDGAVRLFFHDATHHRLMTGVRAAAGGWTVAEVAGSQEAGSVAHGFYTRAISWAQGGWLVSDMVIDTTVEPAVGEPRLRIVQ</sequence>